<accession>A0A2P2R2K2</accession>
<protein>
    <submittedName>
        <fullName evidence="2">Uncharacterized protein</fullName>
    </submittedName>
</protein>
<keyword evidence="1" id="KW-0732">Signal</keyword>
<organism evidence="2">
    <name type="scientific">Rhizophora mucronata</name>
    <name type="common">Asiatic mangrove</name>
    <dbReference type="NCBI Taxonomy" id="61149"/>
    <lineage>
        <taxon>Eukaryota</taxon>
        <taxon>Viridiplantae</taxon>
        <taxon>Streptophyta</taxon>
        <taxon>Embryophyta</taxon>
        <taxon>Tracheophyta</taxon>
        <taxon>Spermatophyta</taxon>
        <taxon>Magnoliopsida</taxon>
        <taxon>eudicotyledons</taxon>
        <taxon>Gunneridae</taxon>
        <taxon>Pentapetalae</taxon>
        <taxon>rosids</taxon>
        <taxon>fabids</taxon>
        <taxon>Malpighiales</taxon>
        <taxon>Rhizophoraceae</taxon>
        <taxon>Rhizophora</taxon>
    </lineage>
</organism>
<reference evidence="2" key="1">
    <citation type="submission" date="2018-02" db="EMBL/GenBank/DDBJ databases">
        <title>Rhizophora mucronata_Transcriptome.</title>
        <authorList>
            <person name="Meera S.P."/>
            <person name="Sreeshan A."/>
            <person name="Augustine A."/>
        </authorList>
    </citation>
    <scope>NUCLEOTIDE SEQUENCE</scope>
    <source>
        <tissue evidence="2">Leaf</tissue>
    </source>
</reference>
<evidence type="ECO:0000256" key="1">
    <source>
        <dbReference type="SAM" id="SignalP"/>
    </source>
</evidence>
<evidence type="ECO:0000313" key="2">
    <source>
        <dbReference type="EMBL" id="MBX73499.1"/>
    </source>
</evidence>
<name>A0A2P2R2K2_RHIMU</name>
<feature type="chain" id="PRO_5015171360" evidence="1">
    <location>
        <begin position="27"/>
        <end position="46"/>
    </location>
</feature>
<dbReference type="AlphaFoldDB" id="A0A2P2R2K2"/>
<sequence length="46" mass="5828">MLLGSYFFLLCHHWLLLKILMKQLHSLWKTQKRLLVLMMFRHHMKY</sequence>
<proteinExistence type="predicted"/>
<feature type="signal peptide" evidence="1">
    <location>
        <begin position="1"/>
        <end position="26"/>
    </location>
</feature>
<dbReference type="EMBL" id="GGEC01093015">
    <property type="protein sequence ID" value="MBX73499.1"/>
    <property type="molecule type" value="Transcribed_RNA"/>
</dbReference>